<dbReference type="RefSeq" id="WP_095605043.1">
    <property type="nucleotide sequence ID" value="NZ_NSKE01000001.1"/>
</dbReference>
<proteinExistence type="predicted"/>
<dbReference type="Proteomes" id="UP000218831">
    <property type="component" value="Unassembled WGS sequence"/>
</dbReference>
<keyword evidence="1 4" id="KW-0732">Signal</keyword>
<dbReference type="InterPro" id="IPR013519">
    <property type="entry name" value="Int_alpha_beta-p"/>
</dbReference>
<evidence type="ECO:0000256" key="3">
    <source>
        <dbReference type="ARBA" id="ARBA00023180"/>
    </source>
</evidence>
<dbReference type="AlphaFoldDB" id="A0A2A2GFX9"/>
<evidence type="ECO:0000256" key="2">
    <source>
        <dbReference type="ARBA" id="ARBA00022737"/>
    </source>
</evidence>
<reference evidence="5 6" key="1">
    <citation type="submission" date="2017-08" db="EMBL/GenBank/DDBJ databases">
        <title>Aliifodinibius alkalisoli sp. nov., isolated from saline alkaline soil.</title>
        <authorList>
            <person name="Liu D."/>
            <person name="Zhang G."/>
        </authorList>
    </citation>
    <scope>NUCLEOTIDE SEQUENCE [LARGE SCALE GENOMIC DNA]</scope>
    <source>
        <strain evidence="5 6">WN023</strain>
    </source>
</reference>
<feature type="signal peptide" evidence="4">
    <location>
        <begin position="1"/>
        <end position="22"/>
    </location>
</feature>
<dbReference type="InterPro" id="IPR013211">
    <property type="entry name" value="LVIVD"/>
</dbReference>
<accession>A0A2A2GFX9</accession>
<dbReference type="SUPFAM" id="SSF69318">
    <property type="entry name" value="Integrin alpha N-terminal domain"/>
    <property type="match status" value="2"/>
</dbReference>
<comment type="caution">
    <text evidence="5">The sequence shown here is derived from an EMBL/GenBank/DDBJ whole genome shotgun (WGS) entry which is preliminary data.</text>
</comment>
<name>A0A2A2GFX9_9BACT</name>
<dbReference type="Gene3D" id="2.130.10.130">
    <property type="entry name" value="Integrin alpha, N-terminal"/>
    <property type="match status" value="2"/>
</dbReference>
<dbReference type="OrthoDB" id="9815940at2"/>
<evidence type="ECO:0000313" key="5">
    <source>
        <dbReference type="EMBL" id="PAU95799.1"/>
    </source>
</evidence>
<dbReference type="Pfam" id="PF14312">
    <property type="entry name" value="FG-GAP_2"/>
    <property type="match status" value="4"/>
</dbReference>
<dbReference type="PANTHER" id="PTHR38787">
    <property type="entry name" value="REGULATORY P DOMAIN-CONTAINING PROTEIN"/>
    <property type="match status" value="1"/>
</dbReference>
<evidence type="ECO:0000313" key="6">
    <source>
        <dbReference type="Proteomes" id="UP000218831"/>
    </source>
</evidence>
<organism evidence="5 6">
    <name type="scientific">Fodinibius salipaludis</name>
    <dbReference type="NCBI Taxonomy" id="2032627"/>
    <lineage>
        <taxon>Bacteria</taxon>
        <taxon>Pseudomonadati</taxon>
        <taxon>Balneolota</taxon>
        <taxon>Balneolia</taxon>
        <taxon>Balneolales</taxon>
        <taxon>Balneolaceae</taxon>
        <taxon>Fodinibius</taxon>
    </lineage>
</organism>
<keyword evidence="3" id="KW-0325">Glycoprotein</keyword>
<evidence type="ECO:0000256" key="4">
    <source>
        <dbReference type="SAM" id="SignalP"/>
    </source>
</evidence>
<dbReference type="InterPro" id="IPR013517">
    <property type="entry name" value="FG-GAP"/>
</dbReference>
<sequence>MKRLLIFFFALFLSATFNSADAQTTSSGEMEGMAGFARAVSVNDGTVFIGEAANPHQPGLVYVYQRTDEEWSEQLELSATDGKIGNGFGASLTTDGNAVLIGAPARDDERGAAYLFTKSGDGSWSQRVQLALSDTSKKGSLGTSVALSGDLAFLGAPGEKDGSGAVYVFRKTESGSWGQQQRLANPDTAQGIGFGSALEVDGSKLLVGAPEEGGAVHVYRSGDEGSWTKETTLSSDQAADNAQFGSTLKTFNDKVLVGAPRDASGSGAVFIFESKADSSWNETGKLVAFNGQPRYGFGSSLAIANDKLWVGTPGADDRKGALYQFEQNKDSGEWVGVSKIGGPDRKEGDQFASTVAVDKDIAVAGLTGADYGAGTAAILEMDDAGNWSVVSRIVSESSSVLEPITGNKVECNDGSASHFGCNNMNLLSFLPIEEIGGDRGVRMNDIWGWTDPKTGKEYALVGRINGTSFVDVSDPSNPVYVANLPMTEGSRANAWRDVKVYKNHAYVVADNAGEHGMQVVDLTKLRDFDGTPMTLEEDTVYDKVNSVHNIVINEDTGFAYVVGSSGGGQTCGGGLHMVNIQDPKNPEFAGCFADPSTGRSGTGYTHDAQCVTYEGPDKEYQGEEICIGANETAISFANVSDKENPQALSTVSYPDYAYVHQGWLTEDQRYFFQNDELDELTGNVDHTRTLIWDVSDLDDPQFVDEYLFDNSASDHNLYIKGNMMYQSNYVSGLQVLDISDPENPKKIGYFDTEPFGEDEPGFAGTWSNYPYFESNIIIMTSSTEGLFILENPEQPVTPASSQ</sequence>
<keyword evidence="6" id="KW-1185">Reference proteome</keyword>
<evidence type="ECO:0000256" key="1">
    <source>
        <dbReference type="ARBA" id="ARBA00022729"/>
    </source>
</evidence>
<dbReference type="InterPro" id="IPR028994">
    <property type="entry name" value="Integrin_alpha_N"/>
</dbReference>
<dbReference type="Pfam" id="PF08309">
    <property type="entry name" value="LVIVD"/>
    <property type="match status" value="2"/>
</dbReference>
<feature type="chain" id="PRO_5012561874" description="Choice-of-anchor B family protein" evidence="4">
    <location>
        <begin position="23"/>
        <end position="802"/>
    </location>
</feature>
<dbReference type="SMART" id="SM00191">
    <property type="entry name" value="Int_alpha"/>
    <property type="match status" value="5"/>
</dbReference>
<gene>
    <name evidence="5" type="ORF">CK503_01705</name>
</gene>
<dbReference type="NCBIfam" id="TIGR04312">
    <property type="entry name" value="choice_anch_B"/>
    <property type="match status" value="1"/>
</dbReference>
<protein>
    <recommendedName>
        <fullName evidence="7">Choice-of-anchor B family protein</fullName>
    </recommendedName>
</protein>
<keyword evidence="2" id="KW-0677">Repeat</keyword>
<dbReference type="InterPro" id="IPR027589">
    <property type="entry name" value="Choice_anch_B"/>
</dbReference>
<evidence type="ECO:0008006" key="7">
    <source>
        <dbReference type="Google" id="ProtNLM"/>
    </source>
</evidence>
<dbReference type="PROSITE" id="PS51470">
    <property type="entry name" value="FG_GAP"/>
    <property type="match status" value="2"/>
</dbReference>
<dbReference type="EMBL" id="NSKE01000001">
    <property type="protein sequence ID" value="PAU95799.1"/>
    <property type="molecule type" value="Genomic_DNA"/>
</dbReference>
<dbReference type="GO" id="GO:0005576">
    <property type="term" value="C:extracellular region"/>
    <property type="evidence" value="ECO:0007669"/>
    <property type="project" value="TreeGrafter"/>
</dbReference>
<dbReference type="PANTHER" id="PTHR38787:SF3">
    <property type="entry name" value="REGULATORY P DOMAIN-CONTAINING PROTEIN"/>
    <property type="match status" value="1"/>
</dbReference>